<feature type="compositionally biased region" description="Polar residues" evidence="1">
    <location>
        <begin position="1"/>
        <end position="24"/>
    </location>
</feature>
<feature type="compositionally biased region" description="Basic and acidic residues" evidence="1">
    <location>
        <begin position="55"/>
        <end position="64"/>
    </location>
</feature>
<dbReference type="WBParaSite" id="PgR065_g055_t01">
    <property type="protein sequence ID" value="PgR065_g055_t01"/>
    <property type="gene ID" value="PgR065_g055"/>
</dbReference>
<accession>A0A915BXD7</accession>
<evidence type="ECO:0000313" key="2">
    <source>
        <dbReference type="Proteomes" id="UP000887569"/>
    </source>
</evidence>
<organism evidence="2 3">
    <name type="scientific">Parascaris univalens</name>
    <name type="common">Nematode worm</name>
    <dbReference type="NCBI Taxonomy" id="6257"/>
    <lineage>
        <taxon>Eukaryota</taxon>
        <taxon>Metazoa</taxon>
        <taxon>Ecdysozoa</taxon>
        <taxon>Nematoda</taxon>
        <taxon>Chromadorea</taxon>
        <taxon>Rhabditida</taxon>
        <taxon>Spirurina</taxon>
        <taxon>Ascaridomorpha</taxon>
        <taxon>Ascaridoidea</taxon>
        <taxon>Ascarididae</taxon>
        <taxon>Parascaris</taxon>
    </lineage>
</organism>
<dbReference type="Proteomes" id="UP000887569">
    <property type="component" value="Unplaced"/>
</dbReference>
<reference evidence="3" key="1">
    <citation type="submission" date="2022-11" db="UniProtKB">
        <authorList>
            <consortium name="WormBaseParasite"/>
        </authorList>
    </citation>
    <scope>IDENTIFICATION</scope>
</reference>
<evidence type="ECO:0000256" key="1">
    <source>
        <dbReference type="SAM" id="MobiDB-lite"/>
    </source>
</evidence>
<name>A0A915BXD7_PARUN</name>
<protein>
    <submittedName>
        <fullName evidence="3">Uncharacterized protein</fullName>
    </submittedName>
</protein>
<evidence type="ECO:0000313" key="3">
    <source>
        <dbReference type="WBParaSite" id="PgR065_g055_t01"/>
    </source>
</evidence>
<sequence length="113" mass="12868">MQTSNGSVISQSHMSLASSSTVESTCADELEEREEDEEKLATAIEEGESTTNESTDTHFAHDYTDNNNSNESEEEHDEYVEREIIPPLRWFSWKLPTLWRSSHTETLNDSNNA</sequence>
<proteinExistence type="predicted"/>
<feature type="compositionally biased region" description="Acidic residues" evidence="1">
    <location>
        <begin position="26"/>
        <end position="38"/>
    </location>
</feature>
<keyword evidence="2" id="KW-1185">Reference proteome</keyword>
<dbReference type="AlphaFoldDB" id="A0A915BXD7"/>
<feature type="region of interest" description="Disordered" evidence="1">
    <location>
        <begin position="1"/>
        <end position="79"/>
    </location>
</feature>